<proteinExistence type="predicted"/>
<dbReference type="AlphaFoldDB" id="A0A1Y2IRX6"/>
<dbReference type="EMBL" id="KZ084104">
    <property type="protein sequence ID" value="OSD02692.1"/>
    <property type="molecule type" value="Genomic_DNA"/>
</dbReference>
<protein>
    <submittedName>
        <fullName evidence="3">Aldo/keto reductase</fullName>
    </submittedName>
</protein>
<feature type="domain" description="NADP-dependent oxidoreductase" evidence="2">
    <location>
        <begin position="39"/>
        <end position="331"/>
    </location>
</feature>
<dbReference type="STRING" id="1353009.A0A1Y2IRX6"/>
<dbReference type="InterPro" id="IPR050791">
    <property type="entry name" value="Aldo-Keto_reductase"/>
</dbReference>
<keyword evidence="1" id="KW-0560">Oxidoreductase</keyword>
<name>A0A1Y2IRX6_TRAC3</name>
<dbReference type="GO" id="GO:0016491">
    <property type="term" value="F:oxidoreductase activity"/>
    <property type="evidence" value="ECO:0007669"/>
    <property type="project" value="UniProtKB-KW"/>
</dbReference>
<evidence type="ECO:0000259" key="2">
    <source>
        <dbReference type="Pfam" id="PF00248"/>
    </source>
</evidence>
<dbReference type="Gene3D" id="3.20.20.100">
    <property type="entry name" value="NADP-dependent oxidoreductase domain"/>
    <property type="match status" value="1"/>
</dbReference>
<dbReference type="SUPFAM" id="SSF51430">
    <property type="entry name" value="NAD(P)-linked oxidoreductase"/>
    <property type="match status" value="1"/>
</dbReference>
<dbReference type="InterPro" id="IPR023210">
    <property type="entry name" value="NADP_OxRdtase_dom"/>
</dbReference>
<dbReference type="OrthoDB" id="37537at2759"/>
<evidence type="ECO:0000256" key="1">
    <source>
        <dbReference type="ARBA" id="ARBA00023002"/>
    </source>
</evidence>
<evidence type="ECO:0000313" key="3">
    <source>
        <dbReference type="EMBL" id="OSD02692.1"/>
    </source>
</evidence>
<dbReference type="PANTHER" id="PTHR43625">
    <property type="entry name" value="AFLATOXIN B1 ALDEHYDE REDUCTASE"/>
    <property type="match status" value="1"/>
</dbReference>
<gene>
    <name evidence="3" type="ORF">PYCCODRAFT_1435342</name>
</gene>
<dbReference type="Pfam" id="PF00248">
    <property type="entry name" value="Aldo_ket_red"/>
    <property type="match status" value="1"/>
</dbReference>
<dbReference type="GO" id="GO:0005737">
    <property type="term" value="C:cytoplasm"/>
    <property type="evidence" value="ECO:0007669"/>
    <property type="project" value="TreeGrafter"/>
</dbReference>
<sequence>MAAGPNQQLLLLCVQPPSAKVDEMPLPTRKVGNSDVTAIGYGAMGIAAFYGKPMPDEERFKVLDAVYENGCTFWDTADRYADSEELIGKWFKRTGKRSEIFLATKFGIVENAERTINGTPEYAVQALDASLKRLNTDYVDLWYLHRADPLVPIELTVRAMAEQVKAGKVKYLGLSEVSESTLRRAHAVHPISAIEVEYSPFTLDIEDPKVGLLKAARELGVTVVAYAPLGRGLITGKYKGPEDFEEGDFRRQVPRYSKENFPNILKIAEGLQKLGEKYNATAGQISLAWILAQGEDIIPIPGTTKIPNLKENLDAAKIKLTPEDVQEVRMIANAADAAKGPRYPARLFAVLYADTPALQE</sequence>
<reference evidence="3 4" key="1">
    <citation type="journal article" date="2015" name="Biotechnol. Biofuels">
        <title>Enhanced degradation of softwood versus hardwood by the white-rot fungus Pycnoporus coccineus.</title>
        <authorList>
            <person name="Couturier M."/>
            <person name="Navarro D."/>
            <person name="Chevret D."/>
            <person name="Henrissat B."/>
            <person name="Piumi F."/>
            <person name="Ruiz-Duenas F.J."/>
            <person name="Martinez A.T."/>
            <person name="Grigoriev I.V."/>
            <person name="Riley R."/>
            <person name="Lipzen A."/>
            <person name="Berrin J.G."/>
            <person name="Master E.R."/>
            <person name="Rosso M.N."/>
        </authorList>
    </citation>
    <scope>NUCLEOTIDE SEQUENCE [LARGE SCALE GENOMIC DNA]</scope>
    <source>
        <strain evidence="3 4">BRFM310</strain>
    </source>
</reference>
<organism evidence="3 4">
    <name type="scientific">Trametes coccinea (strain BRFM310)</name>
    <name type="common">Pycnoporus coccineus</name>
    <dbReference type="NCBI Taxonomy" id="1353009"/>
    <lineage>
        <taxon>Eukaryota</taxon>
        <taxon>Fungi</taxon>
        <taxon>Dikarya</taxon>
        <taxon>Basidiomycota</taxon>
        <taxon>Agaricomycotina</taxon>
        <taxon>Agaricomycetes</taxon>
        <taxon>Polyporales</taxon>
        <taxon>Polyporaceae</taxon>
        <taxon>Trametes</taxon>
    </lineage>
</organism>
<dbReference type="Proteomes" id="UP000193067">
    <property type="component" value="Unassembled WGS sequence"/>
</dbReference>
<dbReference type="PANTHER" id="PTHR43625:SF40">
    <property type="entry name" value="ALDO-KETO REDUCTASE YAKC [NADP(+)]"/>
    <property type="match status" value="1"/>
</dbReference>
<evidence type="ECO:0000313" key="4">
    <source>
        <dbReference type="Proteomes" id="UP000193067"/>
    </source>
</evidence>
<keyword evidence="4" id="KW-1185">Reference proteome</keyword>
<dbReference type="InterPro" id="IPR036812">
    <property type="entry name" value="NAD(P)_OxRdtase_dom_sf"/>
</dbReference>
<accession>A0A1Y2IRX6</accession>